<dbReference type="Gramene" id="KJB45510">
    <property type="protein sequence ID" value="KJB45510"/>
    <property type="gene ID" value="B456_007G309600"/>
</dbReference>
<protein>
    <submittedName>
        <fullName evidence="1">Uncharacterized protein</fullName>
    </submittedName>
</protein>
<evidence type="ECO:0000313" key="2">
    <source>
        <dbReference type="Proteomes" id="UP000032304"/>
    </source>
</evidence>
<dbReference type="OMA" id="YHEKLMA"/>
<keyword evidence="2" id="KW-1185">Reference proteome</keyword>
<dbReference type="Proteomes" id="UP000032304">
    <property type="component" value="Chromosome 7"/>
</dbReference>
<name>A0A0D2TQ00_GOSRA</name>
<organism evidence="1 2">
    <name type="scientific">Gossypium raimondii</name>
    <name type="common">Peruvian cotton</name>
    <name type="synonym">Gossypium klotzschianum subsp. raimondii</name>
    <dbReference type="NCBI Taxonomy" id="29730"/>
    <lineage>
        <taxon>Eukaryota</taxon>
        <taxon>Viridiplantae</taxon>
        <taxon>Streptophyta</taxon>
        <taxon>Embryophyta</taxon>
        <taxon>Tracheophyta</taxon>
        <taxon>Spermatophyta</taxon>
        <taxon>Magnoliopsida</taxon>
        <taxon>eudicotyledons</taxon>
        <taxon>Gunneridae</taxon>
        <taxon>Pentapetalae</taxon>
        <taxon>rosids</taxon>
        <taxon>malvids</taxon>
        <taxon>Malvales</taxon>
        <taxon>Malvaceae</taxon>
        <taxon>Malvoideae</taxon>
        <taxon>Gossypium</taxon>
    </lineage>
</organism>
<dbReference type="AlphaFoldDB" id="A0A0D2TQ00"/>
<proteinExistence type="predicted"/>
<dbReference type="EMBL" id="CM001746">
    <property type="protein sequence ID" value="KJB45510.1"/>
    <property type="molecule type" value="Genomic_DNA"/>
</dbReference>
<accession>A0A0D2TQ00</accession>
<gene>
    <name evidence="1" type="ORF">B456_007G309600</name>
</gene>
<sequence length="117" mass="13429">MGQIHLESILRGHARQCRRYEKLLSPPPQPQNDGNKVVVRRRPRRRWLKKMSGGIRLSSSRSIKLRLMLSLKALSIVRLMKAGLELLSRSPMAMNVIFSTHWGLPTLSNLSLHQQVI</sequence>
<reference evidence="1 2" key="1">
    <citation type="journal article" date="2012" name="Nature">
        <title>Repeated polyploidization of Gossypium genomes and the evolution of spinnable cotton fibres.</title>
        <authorList>
            <person name="Paterson A.H."/>
            <person name="Wendel J.F."/>
            <person name="Gundlach H."/>
            <person name="Guo H."/>
            <person name="Jenkins J."/>
            <person name="Jin D."/>
            <person name="Llewellyn D."/>
            <person name="Showmaker K.C."/>
            <person name="Shu S."/>
            <person name="Udall J."/>
            <person name="Yoo M.J."/>
            <person name="Byers R."/>
            <person name="Chen W."/>
            <person name="Doron-Faigenboim A."/>
            <person name="Duke M.V."/>
            <person name="Gong L."/>
            <person name="Grimwood J."/>
            <person name="Grover C."/>
            <person name="Grupp K."/>
            <person name="Hu G."/>
            <person name="Lee T.H."/>
            <person name="Li J."/>
            <person name="Lin L."/>
            <person name="Liu T."/>
            <person name="Marler B.S."/>
            <person name="Page J.T."/>
            <person name="Roberts A.W."/>
            <person name="Romanel E."/>
            <person name="Sanders W.S."/>
            <person name="Szadkowski E."/>
            <person name="Tan X."/>
            <person name="Tang H."/>
            <person name="Xu C."/>
            <person name="Wang J."/>
            <person name="Wang Z."/>
            <person name="Zhang D."/>
            <person name="Zhang L."/>
            <person name="Ashrafi H."/>
            <person name="Bedon F."/>
            <person name="Bowers J.E."/>
            <person name="Brubaker C.L."/>
            <person name="Chee P.W."/>
            <person name="Das S."/>
            <person name="Gingle A.R."/>
            <person name="Haigler C.H."/>
            <person name="Harker D."/>
            <person name="Hoffmann L.V."/>
            <person name="Hovav R."/>
            <person name="Jones D.C."/>
            <person name="Lemke C."/>
            <person name="Mansoor S."/>
            <person name="ur Rahman M."/>
            <person name="Rainville L.N."/>
            <person name="Rambani A."/>
            <person name="Reddy U.K."/>
            <person name="Rong J.K."/>
            <person name="Saranga Y."/>
            <person name="Scheffler B.E."/>
            <person name="Scheffler J.A."/>
            <person name="Stelly D.M."/>
            <person name="Triplett B.A."/>
            <person name="Van Deynze A."/>
            <person name="Vaslin M.F."/>
            <person name="Waghmare V.N."/>
            <person name="Walford S.A."/>
            <person name="Wright R.J."/>
            <person name="Zaki E.A."/>
            <person name="Zhang T."/>
            <person name="Dennis E.S."/>
            <person name="Mayer K.F."/>
            <person name="Peterson D.G."/>
            <person name="Rokhsar D.S."/>
            <person name="Wang X."/>
            <person name="Schmutz J."/>
        </authorList>
    </citation>
    <scope>NUCLEOTIDE SEQUENCE [LARGE SCALE GENOMIC DNA]</scope>
</reference>
<evidence type="ECO:0000313" key="1">
    <source>
        <dbReference type="EMBL" id="KJB45510.1"/>
    </source>
</evidence>